<feature type="transmembrane region" description="Helical" evidence="1">
    <location>
        <begin position="232"/>
        <end position="250"/>
    </location>
</feature>
<dbReference type="Proteomes" id="UP000594586">
    <property type="component" value="Chromosome"/>
</dbReference>
<feature type="transmembrane region" description="Helical" evidence="1">
    <location>
        <begin position="158"/>
        <end position="185"/>
    </location>
</feature>
<dbReference type="RefSeq" id="WP_165004508.1">
    <property type="nucleotide sequence ID" value="NZ_CP064955.1"/>
</dbReference>
<proteinExistence type="predicted"/>
<evidence type="ECO:0000313" key="3">
    <source>
        <dbReference type="Proteomes" id="UP000594586"/>
    </source>
</evidence>
<keyword evidence="1" id="KW-0472">Membrane</keyword>
<feature type="transmembrane region" description="Helical" evidence="1">
    <location>
        <begin position="39"/>
        <end position="64"/>
    </location>
</feature>
<keyword evidence="1" id="KW-0812">Transmembrane</keyword>
<feature type="transmembrane region" description="Helical" evidence="1">
    <location>
        <begin position="76"/>
        <end position="101"/>
    </location>
</feature>
<feature type="transmembrane region" description="Helical" evidence="1">
    <location>
        <begin position="128"/>
        <end position="152"/>
    </location>
</feature>
<accession>A0A7T0PEI6</accession>
<gene>
    <name evidence="2" type="ORF">G7Y29_08220</name>
</gene>
<dbReference type="AlphaFoldDB" id="A0A7T0PEI6"/>
<name>A0A7T0PEI6_9CORY</name>
<evidence type="ECO:0008006" key="4">
    <source>
        <dbReference type="Google" id="ProtNLM"/>
    </source>
</evidence>
<feature type="transmembrane region" description="Helical" evidence="1">
    <location>
        <begin position="206"/>
        <end position="226"/>
    </location>
</feature>
<evidence type="ECO:0000313" key="2">
    <source>
        <dbReference type="EMBL" id="QPK82845.1"/>
    </source>
</evidence>
<sequence>MTMNPQNYTPYQPSPRTRWEVTDPVAFSFKRIFSRTWHVWIGVTALFMVGMTALTAAVIAPVAIRTAGQENPQLGAGSIASLVVFYVLMIAASIYFSALLYNAALRETRGEEQTWGTVFRGVPIGRMLLAFVVVLLAMLVIYALLAAVMFLAFQVVEWLVAVVAVIALVASIPVVLVLTFVQMYILDGYSVGDAFSRARRDVMGNFWKVLGAHILLSIAGYAVALVTLGLGLVVYVPLVTLGTVYIYRMISGASGDSSVSAA</sequence>
<keyword evidence="3" id="KW-1185">Reference proteome</keyword>
<dbReference type="EMBL" id="CP064955">
    <property type="protein sequence ID" value="QPK82845.1"/>
    <property type="molecule type" value="Genomic_DNA"/>
</dbReference>
<reference evidence="2 3" key="1">
    <citation type="submission" date="2020-11" db="EMBL/GenBank/DDBJ databases">
        <title>Corynebacterium sp. MC1420.</title>
        <authorList>
            <person name="Zhou J."/>
        </authorList>
    </citation>
    <scope>NUCLEOTIDE SEQUENCE [LARGE SCALE GENOMIC DNA]</scope>
    <source>
        <strain evidence="2 3">MC1420</strain>
    </source>
</reference>
<organism evidence="2 3">
    <name type="scientific">Corynebacterium qintianiae</name>
    <dbReference type="NCBI Taxonomy" id="2709392"/>
    <lineage>
        <taxon>Bacteria</taxon>
        <taxon>Bacillati</taxon>
        <taxon>Actinomycetota</taxon>
        <taxon>Actinomycetes</taxon>
        <taxon>Mycobacteriales</taxon>
        <taxon>Corynebacteriaceae</taxon>
        <taxon>Corynebacterium</taxon>
    </lineage>
</organism>
<protein>
    <recommendedName>
        <fullName evidence="4">DUF975 family protein</fullName>
    </recommendedName>
</protein>
<evidence type="ECO:0000256" key="1">
    <source>
        <dbReference type="SAM" id="Phobius"/>
    </source>
</evidence>
<keyword evidence="1" id="KW-1133">Transmembrane helix</keyword>
<dbReference type="KEGG" id="cqn:G7Y29_08220"/>